<dbReference type="SUPFAM" id="SSF53098">
    <property type="entry name" value="Ribonuclease H-like"/>
    <property type="match status" value="1"/>
</dbReference>
<gene>
    <name evidence="1" type="ORF">LCGC14_0612940</name>
</gene>
<comment type="caution">
    <text evidence="1">The sequence shown here is derived from an EMBL/GenBank/DDBJ whole genome shotgun (WGS) entry which is preliminary data.</text>
</comment>
<dbReference type="EMBL" id="LAZR01001021">
    <property type="protein sequence ID" value="KKN52377.1"/>
    <property type="molecule type" value="Genomic_DNA"/>
</dbReference>
<organism evidence="1">
    <name type="scientific">marine sediment metagenome</name>
    <dbReference type="NCBI Taxonomy" id="412755"/>
    <lineage>
        <taxon>unclassified sequences</taxon>
        <taxon>metagenomes</taxon>
        <taxon>ecological metagenomes</taxon>
    </lineage>
</organism>
<evidence type="ECO:0000313" key="1">
    <source>
        <dbReference type="EMBL" id="KKN52377.1"/>
    </source>
</evidence>
<dbReference type="InterPro" id="IPR036397">
    <property type="entry name" value="RNaseH_sf"/>
</dbReference>
<dbReference type="GO" id="GO:0003676">
    <property type="term" value="F:nucleic acid binding"/>
    <property type="evidence" value="ECO:0007669"/>
    <property type="project" value="InterPro"/>
</dbReference>
<proteinExistence type="predicted"/>
<dbReference type="InterPro" id="IPR012337">
    <property type="entry name" value="RNaseH-like_sf"/>
</dbReference>
<dbReference type="AlphaFoldDB" id="A0A0F9RRD3"/>
<evidence type="ECO:0008006" key="2">
    <source>
        <dbReference type="Google" id="ProtNLM"/>
    </source>
</evidence>
<reference evidence="1" key="1">
    <citation type="journal article" date="2015" name="Nature">
        <title>Complex archaea that bridge the gap between prokaryotes and eukaryotes.</title>
        <authorList>
            <person name="Spang A."/>
            <person name="Saw J.H."/>
            <person name="Jorgensen S.L."/>
            <person name="Zaremba-Niedzwiedzka K."/>
            <person name="Martijn J."/>
            <person name="Lind A.E."/>
            <person name="van Eijk R."/>
            <person name="Schleper C."/>
            <person name="Guy L."/>
            <person name="Ettema T.J."/>
        </authorList>
    </citation>
    <scope>NUCLEOTIDE SEQUENCE</scope>
</reference>
<dbReference type="Gene3D" id="3.30.420.10">
    <property type="entry name" value="Ribonuclease H-like superfamily/Ribonuclease H"/>
    <property type="match status" value="1"/>
</dbReference>
<sequence>MRVLAIDPSINNLGWAILNSNCIRVFSGTIKVKGMISASIVARIGAVLRGLETTVAGLSFDVMVIEQPEPWGAYKSMASDKSGAMQKLTLIVGALAQWGMIAKGLENTHLIKVSTWKGQLPKGITQERMEKKYGCTFKTDHEADAVGLGDYFIEKEKRDANRS</sequence>
<name>A0A0F9RRD3_9ZZZZ</name>
<accession>A0A0F9RRD3</accession>
<protein>
    <recommendedName>
        <fullName evidence="2">Holliday junction nuclease RuvC</fullName>
    </recommendedName>
</protein>